<dbReference type="Proteomes" id="UP000249016">
    <property type="component" value="Unassembled WGS sequence"/>
</dbReference>
<dbReference type="GO" id="GO:0031012">
    <property type="term" value="C:extracellular matrix"/>
    <property type="evidence" value="ECO:0007669"/>
    <property type="project" value="InterPro"/>
</dbReference>
<dbReference type="SUPFAM" id="SSF55486">
    <property type="entry name" value="Metalloproteases ('zincins'), catalytic domain"/>
    <property type="match status" value="1"/>
</dbReference>
<organism evidence="6 7">
    <name type="scientific">Spirosoma telluris</name>
    <dbReference type="NCBI Taxonomy" id="2183553"/>
    <lineage>
        <taxon>Bacteria</taxon>
        <taxon>Pseudomonadati</taxon>
        <taxon>Bacteroidota</taxon>
        <taxon>Cytophagia</taxon>
        <taxon>Cytophagales</taxon>
        <taxon>Cytophagaceae</taxon>
        <taxon>Spirosoma</taxon>
    </lineage>
</organism>
<keyword evidence="1" id="KW-0645">Protease</keyword>
<dbReference type="OrthoDB" id="936469at2"/>
<gene>
    <name evidence="6" type="ORF">HMF3257_21310</name>
</gene>
<evidence type="ECO:0000256" key="3">
    <source>
        <dbReference type="ARBA" id="ARBA00022801"/>
    </source>
</evidence>
<dbReference type="InterPro" id="IPR001818">
    <property type="entry name" value="Pept_M10_metallopeptidase"/>
</dbReference>
<reference evidence="6 7" key="1">
    <citation type="submission" date="2018-06" db="EMBL/GenBank/DDBJ databases">
        <title>Spirosoma sp. HMF3257 Genome sequencing and assembly.</title>
        <authorList>
            <person name="Kang H."/>
            <person name="Cha I."/>
            <person name="Kim H."/>
            <person name="Kang J."/>
            <person name="Joh K."/>
        </authorList>
    </citation>
    <scope>NUCLEOTIDE SEQUENCE [LARGE SCALE GENOMIC DNA]</scope>
    <source>
        <strain evidence="6 7">HMF3257</strain>
    </source>
</reference>
<dbReference type="GO" id="GO:0004222">
    <property type="term" value="F:metalloendopeptidase activity"/>
    <property type="evidence" value="ECO:0007669"/>
    <property type="project" value="InterPro"/>
</dbReference>
<dbReference type="InterPro" id="IPR024079">
    <property type="entry name" value="MetalloPept_cat_dom_sf"/>
</dbReference>
<evidence type="ECO:0000259" key="5">
    <source>
        <dbReference type="Pfam" id="PF00413"/>
    </source>
</evidence>
<evidence type="ECO:0000256" key="4">
    <source>
        <dbReference type="ARBA" id="ARBA00022833"/>
    </source>
</evidence>
<dbReference type="Gene3D" id="2.60.120.430">
    <property type="entry name" value="Galactose-binding lectin"/>
    <property type="match status" value="1"/>
</dbReference>
<dbReference type="GO" id="GO:0006508">
    <property type="term" value="P:proteolysis"/>
    <property type="evidence" value="ECO:0007669"/>
    <property type="project" value="UniProtKB-KW"/>
</dbReference>
<dbReference type="Gene3D" id="3.40.390.10">
    <property type="entry name" value="Collagenase (Catalytic Domain)"/>
    <property type="match status" value="1"/>
</dbReference>
<evidence type="ECO:0000313" key="6">
    <source>
        <dbReference type="EMBL" id="RAI76088.1"/>
    </source>
</evidence>
<dbReference type="GO" id="GO:0008270">
    <property type="term" value="F:zinc ion binding"/>
    <property type="evidence" value="ECO:0007669"/>
    <property type="project" value="InterPro"/>
</dbReference>
<feature type="domain" description="Peptidase M10 metallopeptidase" evidence="5">
    <location>
        <begin position="53"/>
        <end position="202"/>
    </location>
</feature>
<evidence type="ECO:0000256" key="2">
    <source>
        <dbReference type="ARBA" id="ARBA00022723"/>
    </source>
</evidence>
<name>A0A327NTM3_9BACT</name>
<evidence type="ECO:0000256" key="1">
    <source>
        <dbReference type="ARBA" id="ARBA00022670"/>
    </source>
</evidence>
<evidence type="ECO:0000313" key="7">
    <source>
        <dbReference type="Proteomes" id="UP000249016"/>
    </source>
</evidence>
<accession>A0A327NTM3</accession>
<proteinExistence type="predicted"/>
<dbReference type="Pfam" id="PF00413">
    <property type="entry name" value="Peptidase_M10"/>
    <property type="match status" value="1"/>
</dbReference>
<dbReference type="AlphaFoldDB" id="A0A327NTM3"/>
<keyword evidence="7" id="KW-1185">Reference proteome</keyword>
<keyword evidence="4" id="KW-0862">Zinc</keyword>
<comment type="caution">
    <text evidence="6">The sequence shown here is derived from an EMBL/GenBank/DDBJ whole genome shotgun (WGS) entry which is preliminary data.</text>
</comment>
<keyword evidence="3" id="KW-0378">Hydrolase</keyword>
<dbReference type="EMBL" id="QLII01000001">
    <property type="protein sequence ID" value="RAI76088.1"/>
    <property type="molecule type" value="Genomic_DNA"/>
</dbReference>
<protein>
    <recommendedName>
        <fullName evidence="5">Peptidase M10 metallopeptidase domain-containing protein</fullName>
    </recommendedName>
</protein>
<dbReference type="RefSeq" id="WP_111345258.1">
    <property type="nucleotide sequence ID" value="NZ_QLII01000001.1"/>
</dbReference>
<sequence length="329" mass="36039">MKQLSTQSISLLITLFVGLFWQCQDMTPLESPEVALSADKNEVNQRLSTECAFRYTIANSYAGLDNNSQREAIRAGFATWQRVSRNLSFIEFATPERAALFVRFVSPTEMQAKPVMSSVGLLRSSITVTSALRQESNGTVTILLDNTYNWDTNALTRAIAYHAGLVLGVATSSDANSLMWPMLQKQVATPSKADSMAINRLYVSPCATYLPISLTVGGPVTKTIKFDKQGTVLIKASGQMTVGEYVGLSSPEGREVGLFGFKLTAYNIVPNMFHAALMYKINDEANWHYCGPLCSFSTAGNQSINLTLNINDKDLTDDVGGYDVAVDYK</sequence>
<keyword evidence="2" id="KW-0479">Metal-binding</keyword>